<dbReference type="Proteomes" id="UP000242972">
    <property type="component" value="Unassembled WGS sequence"/>
</dbReference>
<evidence type="ECO:0000256" key="4">
    <source>
        <dbReference type="ARBA" id="ARBA00023134"/>
    </source>
</evidence>
<dbReference type="InterPro" id="IPR052040">
    <property type="entry name" value="GTPase/Isobutyryl-CoA_mutase"/>
</dbReference>
<keyword evidence="2" id="KW-0547">Nucleotide-binding</keyword>
<name>A0A2T2XBY2_9FIRM</name>
<evidence type="ECO:0000313" key="8">
    <source>
        <dbReference type="Proteomes" id="UP000242972"/>
    </source>
</evidence>
<accession>A0A2T2XBY2</accession>
<dbReference type="PANTHER" id="PTHR43087">
    <property type="entry name" value="LYSINE/ARGININE/ORNITHINE TRANSPORT SYSTEM KINASE"/>
    <property type="match status" value="1"/>
</dbReference>
<dbReference type="GO" id="GO:0005525">
    <property type="term" value="F:GTP binding"/>
    <property type="evidence" value="ECO:0007669"/>
    <property type="project" value="UniProtKB-KW"/>
</dbReference>
<dbReference type="Gene3D" id="3.40.50.300">
    <property type="entry name" value="P-loop containing nucleotide triphosphate hydrolases"/>
    <property type="match status" value="1"/>
</dbReference>
<gene>
    <name evidence="7" type="ORF">C7B46_16125</name>
</gene>
<keyword evidence="3" id="KW-0378">Hydrolase</keyword>
<dbReference type="EMBL" id="PXYW01000054">
    <property type="protein sequence ID" value="PSR32033.1"/>
    <property type="molecule type" value="Genomic_DNA"/>
</dbReference>
<comment type="caution">
    <text evidence="7">The sequence shown here is derived from an EMBL/GenBank/DDBJ whole genome shotgun (WGS) entry which is preliminary data.</text>
</comment>
<keyword evidence="4" id="KW-0342">GTP-binding</keyword>
<evidence type="ECO:0000256" key="2">
    <source>
        <dbReference type="ARBA" id="ARBA00022741"/>
    </source>
</evidence>
<comment type="similarity">
    <text evidence="1">Belongs to the SIMIBI class G3E GTPase family. ArgK/MeaB subfamily.</text>
</comment>
<feature type="domain" description="AAA+ ATPase" evidence="6">
    <location>
        <begin position="48"/>
        <end position="198"/>
    </location>
</feature>
<dbReference type="GO" id="GO:0003924">
    <property type="term" value="F:GTPase activity"/>
    <property type="evidence" value="ECO:0007669"/>
    <property type="project" value="InterPro"/>
</dbReference>
<dbReference type="Pfam" id="PF03308">
    <property type="entry name" value="MeaB"/>
    <property type="match status" value="1"/>
</dbReference>
<dbReference type="InterPro" id="IPR005129">
    <property type="entry name" value="GTPase_ArgK"/>
</dbReference>
<reference evidence="7 8" key="1">
    <citation type="journal article" date="2014" name="BMC Genomics">
        <title>Comparison of environmental and isolate Sulfobacillus genomes reveals diverse carbon, sulfur, nitrogen, and hydrogen metabolisms.</title>
        <authorList>
            <person name="Justice N.B."/>
            <person name="Norman A."/>
            <person name="Brown C.T."/>
            <person name="Singh A."/>
            <person name="Thomas B.C."/>
            <person name="Banfield J.F."/>
        </authorList>
    </citation>
    <scope>NUCLEOTIDE SEQUENCE [LARGE SCALE GENOMIC DNA]</scope>
    <source>
        <strain evidence="7">AMDSBA4</strain>
    </source>
</reference>
<evidence type="ECO:0000256" key="1">
    <source>
        <dbReference type="ARBA" id="ARBA00009625"/>
    </source>
</evidence>
<dbReference type="InterPro" id="IPR003593">
    <property type="entry name" value="AAA+_ATPase"/>
</dbReference>
<dbReference type="SUPFAM" id="SSF52540">
    <property type="entry name" value="P-loop containing nucleoside triphosphate hydrolases"/>
    <property type="match status" value="1"/>
</dbReference>
<evidence type="ECO:0000256" key="3">
    <source>
        <dbReference type="ARBA" id="ARBA00022801"/>
    </source>
</evidence>
<dbReference type="CDD" id="cd03114">
    <property type="entry name" value="MMAA-like"/>
    <property type="match status" value="1"/>
</dbReference>
<dbReference type="SMART" id="SM00382">
    <property type="entry name" value="AAA"/>
    <property type="match status" value="1"/>
</dbReference>
<dbReference type="PANTHER" id="PTHR43087:SF1">
    <property type="entry name" value="LAO_AO TRANSPORT SYSTEM ATPASE"/>
    <property type="match status" value="1"/>
</dbReference>
<dbReference type="NCBIfam" id="TIGR00750">
    <property type="entry name" value="lao"/>
    <property type="match status" value="1"/>
</dbReference>
<dbReference type="AlphaFoldDB" id="A0A2T2XBY2"/>
<evidence type="ECO:0000256" key="5">
    <source>
        <dbReference type="ARBA" id="ARBA00023186"/>
    </source>
</evidence>
<keyword evidence="5" id="KW-0143">Chaperone</keyword>
<proteinExistence type="inferred from homology"/>
<organism evidence="7 8">
    <name type="scientific">Sulfobacillus benefaciens</name>
    <dbReference type="NCBI Taxonomy" id="453960"/>
    <lineage>
        <taxon>Bacteria</taxon>
        <taxon>Bacillati</taxon>
        <taxon>Bacillota</taxon>
        <taxon>Clostridia</taxon>
        <taxon>Eubacteriales</taxon>
        <taxon>Clostridiales Family XVII. Incertae Sedis</taxon>
        <taxon>Sulfobacillus</taxon>
    </lineage>
</organism>
<evidence type="ECO:0000313" key="7">
    <source>
        <dbReference type="EMBL" id="PSR32033.1"/>
    </source>
</evidence>
<sequence>MDKAEIERIYTGIGAGDKGVIAQAITWIEDRHDGADALLELLYRQTGRAHVVGITGPPGAGKSTLVNEIARIWAAQGLRVGIIAIDPSSPFSRGAVLGDRVRMRGVSGQQQVFIRSLANRGFLGGLSRSTADVVKIFDGAGMDVVIIETVGVGQSEVSVCELAHTVVVVAVPNAGDAVQTLKAGLLEIADVFVVNKRDMPGAVNTVRQLRQMLAIRRSSDMTDRPSPWDIPLVSTNALASEGVMDVVRSVDEHRHYLRSSGLWETREARRATNEVELLLREDVVPRVLERARQSGLWDTLLPRVIARELSPLGMAHQLAEIPTLTSLNAKQKE</sequence>
<dbReference type="InterPro" id="IPR027417">
    <property type="entry name" value="P-loop_NTPase"/>
</dbReference>
<evidence type="ECO:0000259" key="6">
    <source>
        <dbReference type="SMART" id="SM00382"/>
    </source>
</evidence>
<protein>
    <submittedName>
        <fullName evidence="7">Methylmalonyl Co-A mutase-associated GTPase MeaB</fullName>
    </submittedName>
</protein>